<accession>A0A8B8C8U8</accession>
<keyword evidence="1" id="KW-0732">Signal</keyword>
<dbReference type="RefSeq" id="XP_022311554.1">
    <property type="nucleotide sequence ID" value="XM_022455846.1"/>
</dbReference>
<dbReference type="KEGG" id="cvn:111116828"/>
<feature type="chain" id="PRO_5034512218" evidence="1">
    <location>
        <begin position="22"/>
        <end position="355"/>
    </location>
</feature>
<evidence type="ECO:0000313" key="2">
    <source>
        <dbReference type="Proteomes" id="UP000694844"/>
    </source>
</evidence>
<sequence length="355" mass="40680">MFGQWMMLTVRVFAAIMYSDPDNTCICQQETFESHYKFNCEYLNVSVIVQENQFENEKRYEYASSFCTRYSNKTFCSGNATYDDTTSTVHLDVTFNYTQHTWKRLLHLNTICGNNTGETHEDFQLNTCQCTHLKDSVAVERGVCDGETVRLEFMFCPTLHSTDIAIVRNKTAFSNENYVISCEQLFDKTVRCSPFEGTYRYNETTNILYYNFTFNHARHDGTFLRIKTNTSCLTEDVQFNALKQRMSGFNGSITFNKTHVSVLCKHDSCDVSTAEIHITGRNASCGNSTRLPDGLNCDMEYLYNSNETISCVLDGITYNITNITYVKGNTTGQGRRNQDSQQLILLLLMFSIAII</sequence>
<name>A0A8B8C8U8_CRAVI</name>
<feature type="signal peptide" evidence="1">
    <location>
        <begin position="1"/>
        <end position="21"/>
    </location>
</feature>
<proteinExistence type="predicted"/>
<evidence type="ECO:0000313" key="3">
    <source>
        <dbReference type="RefSeq" id="XP_022311554.1"/>
    </source>
</evidence>
<gene>
    <name evidence="3" type="primary">LOC111116828</name>
</gene>
<reference evidence="3" key="1">
    <citation type="submission" date="2025-08" db="UniProtKB">
        <authorList>
            <consortium name="RefSeq"/>
        </authorList>
    </citation>
    <scope>IDENTIFICATION</scope>
    <source>
        <tissue evidence="3">Whole sample</tissue>
    </source>
</reference>
<evidence type="ECO:0000256" key="1">
    <source>
        <dbReference type="SAM" id="SignalP"/>
    </source>
</evidence>
<organism evidence="2 3">
    <name type="scientific">Crassostrea virginica</name>
    <name type="common">Eastern oyster</name>
    <dbReference type="NCBI Taxonomy" id="6565"/>
    <lineage>
        <taxon>Eukaryota</taxon>
        <taxon>Metazoa</taxon>
        <taxon>Spiralia</taxon>
        <taxon>Lophotrochozoa</taxon>
        <taxon>Mollusca</taxon>
        <taxon>Bivalvia</taxon>
        <taxon>Autobranchia</taxon>
        <taxon>Pteriomorphia</taxon>
        <taxon>Ostreida</taxon>
        <taxon>Ostreoidea</taxon>
        <taxon>Ostreidae</taxon>
        <taxon>Crassostrea</taxon>
    </lineage>
</organism>
<dbReference type="Proteomes" id="UP000694844">
    <property type="component" value="Chromosome 10"/>
</dbReference>
<dbReference type="AlphaFoldDB" id="A0A8B8C8U8"/>
<dbReference type="GeneID" id="111116828"/>
<protein>
    <submittedName>
        <fullName evidence="3">Uncharacterized protein LOC111116828 isoform X1</fullName>
    </submittedName>
</protein>
<keyword evidence="2" id="KW-1185">Reference proteome</keyword>